<dbReference type="KEGG" id="lbi:LEPBI_I2478"/>
<evidence type="ECO:0000256" key="1">
    <source>
        <dbReference type="SAM" id="MobiDB-lite"/>
    </source>
</evidence>
<dbReference type="Proteomes" id="UP000001847">
    <property type="component" value="Chromosome I"/>
</dbReference>
<dbReference type="STRING" id="456481.LEPBI_I2478"/>
<protein>
    <submittedName>
        <fullName evidence="2">Uncharacterized protein</fullName>
    </submittedName>
</protein>
<name>B0SLI0_LEPBP</name>
<sequence length="49" mass="5817">MKPFFRLTFLPNESEIKAVEPNESQKSETKTFPQKEETKFISKIKNKKN</sequence>
<reference evidence="2 3" key="1">
    <citation type="journal article" date="2008" name="PLoS ONE">
        <title>Genome sequence of the saprophyte Leptospira biflexa provides insights into the evolution of Leptospira and the pathogenesis of leptospirosis.</title>
        <authorList>
            <person name="Picardeau M."/>
            <person name="Bulach D.M."/>
            <person name="Bouchier C."/>
            <person name="Zuerner R.L."/>
            <person name="Zidane N."/>
            <person name="Wilson P.J."/>
            <person name="Creno S."/>
            <person name="Kuczek E.S."/>
            <person name="Bommezzadri S."/>
            <person name="Davis J.C."/>
            <person name="McGrath A."/>
            <person name="Johnson M.J."/>
            <person name="Boursaux-Eude C."/>
            <person name="Seemann T."/>
            <person name="Rouy Z."/>
            <person name="Coppel R.L."/>
            <person name="Rood J.I."/>
            <person name="Lajus A."/>
            <person name="Davies J.K."/>
            <person name="Medigue C."/>
            <person name="Adler B."/>
        </authorList>
    </citation>
    <scope>NUCLEOTIDE SEQUENCE [LARGE SCALE GENOMIC DNA]</scope>
    <source>
        <strain evidence="3">Patoc 1 / ATCC 23582 / Paris</strain>
    </source>
</reference>
<dbReference type="EMBL" id="CP000786">
    <property type="protein sequence ID" value="ABZ98566.1"/>
    <property type="molecule type" value="Genomic_DNA"/>
</dbReference>
<proteinExistence type="predicted"/>
<dbReference type="HOGENOM" id="CLU_3137232_0_0_12"/>
<evidence type="ECO:0000313" key="2">
    <source>
        <dbReference type="EMBL" id="ABZ98566.1"/>
    </source>
</evidence>
<gene>
    <name evidence="2" type="ordered locus">LEPBI_I2478</name>
</gene>
<organism evidence="2 3">
    <name type="scientific">Leptospira biflexa serovar Patoc (strain Patoc 1 / ATCC 23582 / Paris)</name>
    <dbReference type="NCBI Taxonomy" id="456481"/>
    <lineage>
        <taxon>Bacteria</taxon>
        <taxon>Pseudomonadati</taxon>
        <taxon>Spirochaetota</taxon>
        <taxon>Spirochaetia</taxon>
        <taxon>Leptospirales</taxon>
        <taxon>Leptospiraceae</taxon>
        <taxon>Leptospira</taxon>
    </lineage>
</organism>
<accession>B0SLI0</accession>
<evidence type="ECO:0000313" key="3">
    <source>
        <dbReference type="Proteomes" id="UP000001847"/>
    </source>
</evidence>
<keyword evidence="3" id="KW-1185">Reference proteome</keyword>
<feature type="compositionally biased region" description="Basic and acidic residues" evidence="1">
    <location>
        <begin position="16"/>
        <end position="40"/>
    </location>
</feature>
<feature type="region of interest" description="Disordered" evidence="1">
    <location>
        <begin position="16"/>
        <end position="49"/>
    </location>
</feature>
<dbReference type="AlphaFoldDB" id="B0SLI0"/>